<dbReference type="InterPro" id="IPR011583">
    <property type="entry name" value="Chitinase_II/V-like_cat"/>
</dbReference>
<keyword evidence="3" id="KW-0732">Signal</keyword>
<dbReference type="InterPro" id="IPR029070">
    <property type="entry name" value="Chitinase_insertion_sf"/>
</dbReference>
<dbReference type="SUPFAM" id="SSF57625">
    <property type="entry name" value="Invertebrate chitin-binding proteins"/>
    <property type="match status" value="1"/>
</dbReference>
<organism evidence="6 7">
    <name type="scientific">Ditylenchus dipsaci</name>
    <dbReference type="NCBI Taxonomy" id="166011"/>
    <lineage>
        <taxon>Eukaryota</taxon>
        <taxon>Metazoa</taxon>
        <taxon>Ecdysozoa</taxon>
        <taxon>Nematoda</taxon>
        <taxon>Chromadorea</taxon>
        <taxon>Rhabditida</taxon>
        <taxon>Tylenchina</taxon>
        <taxon>Tylenchomorpha</taxon>
        <taxon>Sphaerularioidea</taxon>
        <taxon>Anguinidae</taxon>
        <taxon>Anguininae</taxon>
        <taxon>Ditylenchus</taxon>
    </lineage>
</organism>
<reference evidence="7" key="1">
    <citation type="submission" date="2022-11" db="UniProtKB">
        <authorList>
            <consortium name="WormBaseParasite"/>
        </authorList>
    </citation>
    <scope>IDENTIFICATION</scope>
</reference>
<feature type="domain" description="Chitin-binding type-2" evidence="4">
    <location>
        <begin position="415"/>
        <end position="456"/>
    </location>
</feature>
<dbReference type="Gene3D" id="3.20.20.80">
    <property type="entry name" value="Glycosidases"/>
    <property type="match status" value="1"/>
</dbReference>
<dbReference type="PANTHER" id="PTHR11177:SF400">
    <property type="entry name" value="ENDOCHITINASE-RELATED"/>
    <property type="match status" value="1"/>
</dbReference>
<dbReference type="PROSITE" id="PS50940">
    <property type="entry name" value="CHIT_BIND_II"/>
    <property type="match status" value="1"/>
</dbReference>
<dbReference type="InterPro" id="IPR002557">
    <property type="entry name" value="Chitin-bd_dom"/>
</dbReference>
<dbReference type="SUPFAM" id="SSF51445">
    <property type="entry name" value="(Trans)glycosidases"/>
    <property type="match status" value="1"/>
</dbReference>
<dbReference type="Gene3D" id="3.10.50.10">
    <property type="match status" value="1"/>
</dbReference>
<dbReference type="Gene3D" id="2.170.140.10">
    <property type="entry name" value="Chitin binding domain"/>
    <property type="match status" value="1"/>
</dbReference>
<keyword evidence="6" id="KW-1185">Reference proteome</keyword>
<evidence type="ECO:0000313" key="7">
    <source>
        <dbReference type="WBParaSite" id="jg1260"/>
    </source>
</evidence>
<dbReference type="Pfam" id="PF00704">
    <property type="entry name" value="Glyco_hydro_18"/>
    <property type="match status" value="1"/>
</dbReference>
<comment type="similarity">
    <text evidence="1">Belongs to the glycosyl hydrolase 18 family. Chitinase class II subfamily.</text>
</comment>
<evidence type="ECO:0000259" key="4">
    <source>
        <dbReference type="PROSITE" id="PS50940"/>
    </source>
</evidence>
<evidence type="ECO:0000259" key="5">
    <source>
        <dbReference type="PROSITE" id="PS51910"/>
    </source>
</evidence>
<dbReference type="Pfam" id="PF01607">
    <property type="entry name" value="CBM_14"/>
    <property type="match status" value="1"/>
</dbReference>
<dbReference type="Proteomes" id="UP000887574">
    <property type="component" value="Unplaced"/>
</dbReference>
<feature type="chain" id="PRO_5036788174" evidence="3">
    <location>
        <begin position="28"/>
        <end position="538"/>
    </location>
</feature>
<dbReference type="GO" id="GO:0004568">
    <property type="term" value="F:chitinase activity"/>
    <property type="evidence" value="ECO:0007669"/>
    <property type="project" value="TreeGrafter"/>
</dbReference>
<dbReference type="GO" id="GO:0005975">
    <property type="term" value="P:carbohydrate metabolic process"/>
    <property type="evidence" value="ECO:0007669"/>
    <property type="project" value="InterPro"/>
</dbReference>
<sequence length="538" mass="59332">MSLCGAGFGLKLLTLFVVSCVLSQATAYIRPCYFTNWAHYRQGRAKFVPEDYVPGLCTHILFAFGWMNDNYTARAYDPADLPTEWSGGGMFSRVNALKTVDTQLRTLLSFGGWSFGTRLFKEMTSTAKNRQTFIRSSISFVREHGFDGIDIDWDFLKELREAAVAESQSSYKEVLLITAAVAAGTENIDNGYDIPTLGKLLDFVLLMSYDFHGSWEKVTGFNAPLYRRDTDDPKIPKWNVAGAADYWFKKGMPKPKIIIGIPTYGRGWTLDQPNSACVGANASTPSKASSLINEAGIGAYFEFCEMLAYGAKRYFDDQTQVPYLVNGDQWFSYDDQESVKIKCKWIKDNQYGGAFVWTLDFDDFNGLCSNSKGMRYPLIGTIAAELGGNKMVPEPVPILQLLPPILAHSCLTYSSNCNEFLLCLSNKGFKLSCPQGLEFDAGLGYCVYPTMSSCGRSGTVATFSTNPLAVTDATPPPPNQQFACTKKGSSQTQQVAFSSIGVLETLPTILIALQACSLVLLPCSATTPIKLIVFKKYI</sequence>
<feature type="domain" description="GH18" evidence="5">
    <location>
        <begin position="28"/>
        <end position="389"/>
    </location>
</feature>
<dbReference type="PANTHER" id="PTHR11177">
    <property type="entry name" value="CHITINASE"/>
    <property type="match status" value="1"/>
</dbReference>
<dbReference type="SMART" id="SM00494">
    <property type="entry name" value="ChtBD2"/>
    <property type="match status" value="1"/>
</dbReference>
<dbReference type="InterPro" id="IPR001223">
    <property type="entry name" value="Glyco_hydro18_cat"/>
</dbReference>
<evidence type="ECO:0000256" key="2">
    <source>
        <dbReference type="ARBA" id="ARBA00022669"/>
    </source>
</evidence>
<evidence type="ECO:0000256" key="3">
    <source>
        <dbReference type="SAM" id="SignalP"/>
    </source>
</evidence>
<accession>A0A915CV97</accession>
<dbReference type="AlphaFoldDB" id="A0A915CV97"/>
<dbReference type="InterPro" id="IPR036508">
    <property type="entry name" value="Chitin-bd_dom_sf"/>
</dbReference>
<dbReference type="SUPFAM" id="SSF54556">
    <property type="entry name" value="Chitinase insertion domain"/>
    <property type="match status" value="1"/>
</dbReference>
<feature type="signal peptide" evidence="3">
    <location>
        <begin position="1"/>
        <end position="27"/>
    </location>
</feature>
<dbReference type="FunFam" id="3.10.50.10:FF:000008">
    <property type="entry name" value="Chitinase 11"/>
    <property type="match status" value="1"/>
</dbReference>
<keyword evidence="2" id="KW-0147">Chitin-binding</keyword>
<dbReference type="GO" id="GO:0008061">
    <property type="term" value="F:chitin binding"/>
    <property type="evidence" value="ECO:0007669"/>
    <property type="project" value="UniProtKB-KW"/>
</dbReference>
<dbReference type="InterPro" id="IPR050314">
    <property type="entry name" value="Glycosyl_Hydrlase_18"/>
</dbReference>
<dbReference type="InterPro" id="IPR017853">
    <property type="entry name" value="GH"/>
</dbReference>
<dbReference type="GO" id="GO:0006032">
    <property type="term" value="P:chitin catabolic process"/>
    <property type="evidence" value="ECO:0007669"/>
    <property type="project" value="TreeGrafter"/>
</dbReference>
<proteinExistence type="inferred from homology"/>
<protein>
    <submittedName>
        <fullName evidence="7">Chitinase</fullName>
    </submittedName>
</protein>
<dbReference type="WBParaSite" id="jg1260">
    <property type="protein sequence ID" value="jg1260"/>
    <property type="gene ID" value="jg1260"/>
</dbReference>
<dbReference type="PROSITE" id="PS51910">
    <property type="entry name" value="GH18_2"/>
    <property type="match status" value="1"/>
</dbReference>
<name>A0A915CV97_9BILA</name>
<dbReference type="SMART" id="SM00636">
    <property type="entry name" value="Glyco_18"/>
    <property type="match status" value="1"/>
</dbReference>
<dbReference type="CDD" id="cd02872">
    <property type="entry name" value="GH18_chitolectin_chitotriosidase"/>
    <property type="match status" value="1"/>
</dbReference>
<evidence type="ECO:0000256" key="1">
    <source>
        <dbReference type="ARBA" id="ARBA00009121"/>
    </source>
</evidence>
<dbReference type="GO" id="GO:0005576">
    <property type="term" value="C:extracellular region"/>
    <property type="evidence" value="ECO:0007669"/>
    <property type="project" value="InterPro"/>
</dbReference>
<evidence type="ECO:0000313" key="6">
    <source>
        <dbReference type="Proteomes" id="UP000887574"/>
    </source>
</evidence>